<dbReference type="PANTHER" id="PTHR35460">
    <property type="entry name" value="TRNA LIGASE 1"/>
    <property type="match status" value="1"/>
</dbReference>
<name>A0A0D9WXF0_9ORYZ</name>
<dbReference type="Proteomes" id="UP000032180">
    <property type="component" value="Chromosome 7"/>
</dbReference>
<dbReference type="HOGENOM" id="CLU_1051126_0_0_1"/>
<dbReference type="STRING" id="77586.A0A0D9WXF0"/>
<dbReference type="GO" id="GO:0003972">
    <property type="term" value="F:RNA ligase (ATP) activity"/>
    <property type="evidence" value="ECO:0007669"/>
    <property type="project" value="InterPro"/>
</dbReference>
<reference evidence="1" key="3">
    <citation type="submission" date="2015-04" db="UniProtKB">
        <authorList>
            <consortium name="EnsemblPlants"/>
        </authorList>
    </citation>
    <scope>IDENTIFICATION</scope>
</reference>
<proteinExistence type="predicted"/>
<organism evidence="1 2">
    <name type="scientific">Leersia perrieri</name>
    <dbReference type="NCBI Taxonomy" id="77586"/>
    <lineage>
        <taxon>Eukaryota</taxon>
        <taxon>Viridiplantae</taxon>
        <taxon>Streptophyta</taxon>
        <taxon>Embryophyta</taxon>
        <taxon>Tracheophyta</taxon>
        <taxon>Spermatophyta</taxon>
        <taxon>Magnoliopsida</taxon>
        <taxon>Liliopsida</taxon>
        <taxon>Poales</taxon>
        <taxon>Poaceae</taxon>
        <taxon>BOP clade</taxon>
        <taxon>Oryzoideae</taxon>
        <taxon>Oryzeae</taxon>
        <taxon>Oryzinae</taxon>
        <taxon>Leersia</taxon>
    </lineage>
</organism>
<evidence type="ECO:0000313" key="2">
    <source>
        <dbReference type="Proteomes" id="UP000032180"/>
    </source>
</evidence>
<dbReference type="GO" id="GO:0006388">
    <property type="term" value="P:tRNA splicing, via endonucleolytic cleavage and ligation"/>
    <property type="evidence" value="ECO:0007669"/>
    <property type="project" value="InterPro"/>
</dbReference>
<reference evidence="2" key="2">
    <citation type="submission" date="2013-12" db="EMBL/GenBank/DDBJ databases">
        <authorList>
            <person name="Yu Y."/>
            <person name="Lee S."/>
            <person name="de Baynast K."/>
            <person name="Wissotski M."/>
            <person name="Liu L."/>
            <person name="Talag J."/>
            <person name="Goicoechea J."/>
            <person name="Angelova A."/>
            <person name="Jetty R."/>
            <person name="Kudrna D."/>
            <person name="Golser W."/>
            <person name="Rivera L."/>
            <person name="Zhang J."/>
            <person name="Wing R."/>
        </authorList>
    </citation>
    <scope>NUCLEOTIDE SEQUENCE</scope>
</reference>
<dbReference type="PANTHER" id="PTHR35460:SF1">
    <property type="entry name" value="TRNA LIGASE 1"/>
    <property type="match status" value="1"/>
</dbReference>
<dbReference type="Gramene" id="LPERR07G07990.1">
    <property type="protein sequence ID" value="LPERR07G07990.1"/>
    <property type="gene ID" value="LPERR07G07990"/>
</dbReference>
<keyword evidence="2" id="KW-1185">Reference proteome</keyword>
<dbReference type="EnsemblPlants" id="LPERR07G07990.1">
    <property type="protein sequence ID" value="LPERR07G07990.1"/>
    <property type="gene ID" value="LPERR07G07990"/>
</dbReference>
<evidence type="ECO:0000313" key="1">
    <source>
        <dbReference type="EnsemblPlants" id="LPERR07G07990.1"/>
    </source>
</evidence>
<dbReference type="InterPro" id="IPR038837">
    <property type="entry name" value="tRNA_ligase_1"/>
</dbReference>
<dbReference type="eggNOG" id="ENOG502QSM5">
    <property type="taxonomic scope" value="Eukaryota"/>
</dbReference>
<protein>
    <submittedName>
        <fullName evidence="1">Uncharacterized protein</fullName>
    </submittedName>
</protein>
<dbReference type="AlphaFoldDB" id="A0A0D9WXF0"/>
<accession>A0A0D9WXF0</accession>
<reference evidence="1 2" key="1">
    <citation type="submission" date="2012-08" db="EMBL/GenBank/DDBJ databases">
        <title>Oryza genome evolution.</title>
        <authorList>
            <person name="Wing R.A."/>
        </authorList>
    </citation>
    <scope>NUCLEOTIDE SEQUENCE</scope>
</reference>
<sequence>MADWVGKDTCILEIKQIVSGSALLYSVNQDVHTPFGYSYKSLCMQVLRNLFHKSWGEDAERILGEFNDFLENNAISISMELVDPMFGQNALITAVTENIKFYSTPDLLKFCRKWRLPTINVWQFSTRESASSFFAAYETISEEENASSIFQTLDMMADVSAKGYNDQGKVQNSQTKCFTAKIVSFESLKEMEAVLKKYPHPPSNKVSIEKESEEDDIGLPTTREVVHLPDKSFDEEKKTQFTDEQAGLHETKKLGIPHLIRIMKS</sequence>